<evidence type="ECO:0000259" key="6">
    <source>
        <dbReference type="PROSITE" id="PS50850"/>
    </source>
</evidence>
<dbReference type="AlphaFoldDB" id="A0A368GCR5"/>
<dbReference type="GO" id="GO:0016020">
    <property type="term" value="C:membrane"/>
    <property type="evidence" value="ECO:0007669"/>
    <property type="project" value="UniProtKB-SubCell"/>
</dbReference>
<sequence length="402" mass="44022">MVAATIGRFINGCGQGIVQTAGSVMLAELPPTQKRGIALATLTVWACLGELAGMVISLEEFLGKPSTWHIAMGVPLIPLIPALYILARAPESPRYLFLENREDEARKALLFYQKGDAIDENGNRKKSDKTNGQFIRPLLLALFVQSFVHLDDWLWISYSTHIFGKFGMTMGTAQRASLFMSLPQAVISVALLACFESFTRRSLLLVPTGFSVLIGIFAIIAVNFGRVLPGFPIASTLAILASMDLSAAAISGESAYAIVPELFLPNDKILGTAIVGIAQNVFGGILTAVLLTAVNKAGTTLVLIPFILMNILYVAINYQYLPETSQKTAHEVSENFSKEMPGKELFENLQRIFYNFWKDHRGPPSPSAILFQLLVLIIQVVVVVLTFQAGLHLYWAIVNYLI</sequence>
<keyword evidence="3 5" id="KW-1133">Transmembrane helix</keyword>
<dbReference type="Gene3D" id="1.20.1250.20">
    <property type="entry name" value="MFS general substrate transporter like domains"/>
    <property type="match status" value="1"/>
</dbReference>
<dbReference type="EMBL" id="JOJR01000207">
    <property type="protein sequence ID" value="RCN42161.1"/>
    <property type="molecule type" value="Genomic_DNA"/>
</dbReference>
<evidence type="ECO:0000256" key="1">
    <source>
        <dbReference type="ARBA" id="ARBA00004141"/>
    </source>
</evidence>
<dbReference type="OrthoDB" id="4540492at2759"/>
<evidence type="ECO:0000256" key="4">
    <source>
        <dbReference type="ARBA" id="ARBA00023136"/>
    </source>
</evidence>
<keyword evidence="8" id="KW-1185">Reference proteome</keyword>
<feature type="transmembrane region" description="Helical" evidence="5">
    <location>
        <begin position="270"/>
        <end position="291"/>
    </location>
</feature>
<evidence type="ECO:0000313" key="7">
    <source>
        <dbReference type="EMBL" id="RCN42161.1"/>
    </source>
</evidence>
<comment type="caution">
    <text evidence="7">The sequence shown here is derived from an EMBL/GenBank/DDBJ whole genome shotgun (WGS) entry which is preliminary data.</text>
</comment>
<feature type="transmembrane region" description="Helical" evidence="5">
    <location>
        <begin position="68"/>
        <end position="87"/>
    </location>
</feature>
<keyword evidence="2 5" id="KW-0812">Transmembrane</keyword>
<feature type="transmembrane region" description="Helical" evidence="5">
    <location>
        <begin position="36"/>
        <end position="56"/>
    </location>
</feature>
<dbReference type="STRING" id="29170.A0A368GCR5"/>
<feature type="transmembrane region" description="Helical" evidence="5">
    <location>
        <begin position="176"/>
        <end position="195"/>
    </location>
</feature>
<accession>A0A368GCR5</accession>
<organism evidence="7 8">
    <name type="scientific">Ancylostoma caninum</name>
    <name type="common">Dog hookworm</name>
    <dbReference type="NCBI Taxonomy" id="29170"/>
    <lineage>
        <taxon>Eukaryota</taxon>
        <taxon>Metazoa</taxon>
        <taxon>Ecdysozoa</taxon>
        <taxon>Nematoda</taxon>
        <taxon>Chromadorea</taxon>
        <taxon>Rhabditida</taxon>
        <taxon>Rhabditina</taxon>
        <taxon>Rhabditomorpha</taxon>
        <taxon>Strongyloidea</taxon>
        <taxon>Ancylostomatidae</taxon>
        <taxon>Ancylostomatinae</taxon>
        <taxon>Ancylostoma</taxon>
    </lineage>
</organism>
<feature type="transmembrane region" description="Helical" evidence="5">
    <location>
        <begin position="297"/>
        <end position="316"/>
    </location>
</feature>
<feature type="transmembrane region" description="Helical" evidence="5">
    <location>
        <begin position="368"/>
        <end position="397"/>
    </location>
</feature>
<reference evidence="7 8" key="1">
    <citation type="submission" date="2014-10" db="EMBL/GenBank/DDBJ databases">
        <title>Draft genome of the hookworm Ancylostoma caninum.</title>
        <authorList>
            <person name="Mitreva M."/>
        </authorList>
    </citation>
    <scope>NUCLEOTIDE SEQUENCE [LARGE SCALE GENOMIC DNA]</scope>
    <source>
        <strain evidence="7 8">Baltimore</strain>
    </source>
</reference>
<dbReference type="SUPFAM" id="SSF103473">
    <property type="entry name" value="MFS general substrate transporter"/>
    <property type="match status" value="1"/>
</dbReference>
<evidence type="ECO:0000256" key="5">
    <source>
        <dbReference type="SAM" id="Phobius"/>
    </source>
</evidence>
<dbReference type="Proteomes" id="UP000252519">
    <property type="component" value="Unassembled WGS sequence"/>
</dbReference>
<name>A0A368GCR5_ANCCA</name>
<keyword evidence="4 5" id="KW-0472">Membrane</keyword>
<dbReference type="InterPro" id="IPR020846">
    <property type="entry name" value="MFS_dom"/>
</dbReference>
<dbReference type="PROSITE" id="PS50850">
    <property type="entry name" value="MFS"/>
    <property type="match status" value="1"/>
</dbReference>
<evidence type="ECO:0000256" key="3">
    <source>
        <dbReference type="ARBA" id="ARBA00022989"/>
    </source>
</evidence>
<dbReference type="Pfam" id="PF00083">
    <property type="entry name" value="Sugar_tr"/>
    <property type="match status" value="1"/>
</dbReference>
<dbReference type="InterPro" id="IPR045263">
    <property type="entry name" value="GLUT"/>
</dbReference>
<feature type="transmembrane region" description="Helical" evidence="5">
    <location>
        <begin position="202"/>
        <end position="224"/>
    </location>
</feature>
<proteinExistence type="predicted"/>
<gene>
    <name evidence="7" type="ORF">ANCCAN_11848</name>
</gene>
<dbReference type="InterPro" id="IPR005828">
    <property type="entry name" value="MFS_sugar_transport-like"/>
</dbReference>
<evidence type="ECO:0000256" key="2">
    <source>
        <dbReference type="ARBA" id="ARBA00022692"/>
    </source>
</evidence>
<dbReference type="InterPro" id="IPR036259">
    <property type="entry name" value="MFS_trans_sf"/>
</dbReference>
<dbReference type="GO" id="GO:0015149">
    <property type="term" value="F:hexose transmembrane transporter activity"/>
    <property type="evidence" value="ECO:0007669"/>
    <property type="project" value="TreeGrafter"/>
</dbReference>
<comment type="subcellular location">
    <subcellularLocation>
        <location evidence="1">Membrane</location>
        <topology evidence="1">Multi-pass membrane protein</topology>
    </subcellularLocation>
</comment>
<dbReference type="PANTHER" id="PTHR23503">
    <property type="entry name" value="SOLUTE CARRIER FAMILY 2"/>
    <property type="match status" value="1"/>
</dbReference>
<feature type="domain" description="Major facilitator superfamily (MFS) profile" evidence="6">
    <location>
        <begin position="1"/>
        <end position="325"/>
    </location>
</feature>
<dbReference type="PANTHER" id="PTHR23503:SF115">
    <property type="entry name" value="MAJOR FACILITATOR SUPERFAMILY (MFS) PROFILE DOMAIN-CONTAINING PROTEIN"/>
    <property type="match status" value="1"/>
</dbReference>
<feature type="transmembrane region" description="Helical" evidence="5">
    <location>
        <begin position="134"/>
        <end position="156"/>
    </location>
</feature>
<protein>
    <recommendedName>
        <fullName evidence="6">Major facilitator superfamily (MFS) profile domain-containing protein</fullName>
    </recommendedName>
</protein>
<evidence type="ECO:0000313" key="8">
    <source>
        <dbReference type="Proteomes" id="UP000252519"/>
    </source>
</evidence>